<name>A0ABW4FCU1_9PSEU</name>
<feature type="coiled-coil region" evidence="1">
    <location>
        <begin position="30"/>
        <end position="57"/>
    </location>
</feature>
<evidence type="ECO:0000313" key="3">
    <source>
        <dbReference type="Proteomes" id="UP001597145"/>
    </source>
</evidence>
<sequence>MADVMEPIVRELARIADMAESFKPGDDHSVADMQCELAALRAEVAGLRRAVAHLRSSNAPVPVDLRPVVARAVLAGNVSPGRFRSSAKSGR</sequence>
<comment type="caution">
    <text evidence="2">The sequence shown here is derived from an EMBL/GenBank/DDBJ whole genome shotgun (WGS) entry which is preliminary data.</text>
</comment>
<keyword evidence="1" id="KW-0175">Coiled coil</keyword>
<dbReference type="Proteomes" id="UP001597145">
    <property type="component" value="Unassembled WGS sequence"/>
</dbReference>
<reference evidence="3" key="1">
    <citation type="journal article" date="2019" name="Int. J. Syst. Evol. Microbiol.">
        <title>The Global Catalogue of Microorganisms (GCM) 10K type strain sequencing project: providing services to taxonomists for standard genome sequencing and annotation.</title>
        <authorList>
            <consortium name="The Broad Institute Genomics Platform"/>
            <consortium name="The Broad Institute Genome Sequencing Center for Infectious Disease"/>
            <person name="Wu L."/>
            <person name="Ma J."/>
        </authorList>
    </citation>
    <scope>NUCLEOTIDE SEQUENCE [LARGE SCALE GENOMIC DNA]</scope>
    <source>
        <strain evidence="3">JCM 12165</strain>
    </source>
</reference>
<dbReference type="RefSeq" id="WP_343988290.1">
    <property type="nucleotide sequence ID" value="NZ_BAAAJG010000029.1"/>
</dbReference>
<gene>
    <name evidence="2" type="ORF">ACFSCY_03070</name>
</gene>
<protein>
    <submittedName>
        <fullName evidence="2">Uncharacterized protein</fullName>
    </submittedName>
</protein>
<evidence type="ECO:0000313" key="2">
    <source>
        <dbReference type="EMBL" id="MFD1528414.1"/>
    </source>
</evidence>
<dbReference type="EMBL" id="JBHUCP010000002">
    <property type="protein sequence ID" value="MFD1528414.1"/>
    <property type="molecule type" value="Genomic_DNA"/>
</dbReference>
<evidence type="ECO:0000256" key="1">
    <source>
        <dbReference type="SAM" id="Coils"/>
    </source>
</evidence>
<keyword evidence="3" id="KW-1185">Reference proteome</keyword>
<organism evidence="2 3">
    <name type="scientific">Pseudonocardia aurantiaca</name>
    <dbReference type="NCBI Taxonomy" id="75290"/>
    <lineage>
        <taxon>Bacteria</taxon>
        <taxon>Bacillati</taxon>
        <taxon>Actinomycetota</taxon>
        <taxon>Actinomycetes</taxon>
        <taxon>Pseudonocardiales</taxon>
        <taxon>Pseudonocardiaceae</taxon>
        <taxon>Pseudonocardia</taxon>
    </lineage>
</organism>
<proteinExistence type="predicted"/>
<accession>A0ABW4FCU1</accession>